<dbReference type="GO" id="GO:0016887">
    <property type="term" value="F:ATP hydrolysis activity"/>
    <property type="evidence" value="ECO:0007669"/>
    <property type="project" value="InterPro"/>
</dbReference>
<evidence type="ECO:0000256" key="2">
    <source>
        <dbReference type="ARBA" id="ARBA00022741"/>
    </source>
</evidence>
<evidence type="ECO:0000256" key="4">
    <source>
        <dbReference type="SAM" id="MobiDB-lite"/>
    </source>
</evidence>
<dbReference type="Proteomes" id="UP000033483">
    <property type="component" value="Unassembled WGS sequence"/>
</dbReference>
<dbReference type="PANTHER" id="PTHR12169:SF6">
    <property type="entry name" value="AFG1-LIKE ATPASE"/>
    <property type="match status" value="1"/>
</dbReference>
<dbReference type="NCBIfam" id="NF040713">
    <property type="entry name" value="ZapE"/>
    <property type="match status" value="1"/>
</dbReference>
<evidence type="ECO:0008006" key="7">
    <source>
        <dbReference type="Google" id="ProtNLM"/>
    </source>
</evidence>
<sequence>MPPFGSASLGRSSTLPRSLISRNAIGRRALHVRLAAAPRCAPRPLYCAAAPKKLPIPASGCRFASTGASAGAASPKVVGPIEEYDRRVAHGRLRNDPHQRGIIQHLQNLHQELCSYVPPAVQQPSIESLQPSKSFFGSLFGSSKPKEAALGALPENLPKGLYLFGDVGSGKTMLMDLFYDTIPPNIPAKMRIHFHNFMQDVHKRIHAVVLKHGNDVDAIPFVAADIAKSGTILCFDEFQCTDVADAMILRRLLEALMVQGVVLVTTSNRHPDELYKNGIQRESFIPAINLLKNELHVINLDSPTDYRKIPRPPSGVYHTSLGPSAAEHALKWFRFLGDPNDPEPHAEEQKVWGRTIKVPRVSGRCAWFTFDELIGKPTSAADYLELMRSYDSFLVTEVPGMTYQQRDLARRFITFIDAVYERQARLVLTTEKPLNELFVSRAELVESILKRGGKEEDVEQAANHLEEMAESVAQMKDSPLFSGEEEAFAFARALSRLTQMGSKEWVERGLGLERLGGKEEKESWDKTRSKMAEDHM</sequence>
<evidence type="ECO:0000256" key="3">
    <source>
        <dbReference type="ARBA" id="ARBA00022840"/>
    </source>
</evidence>
<dbReference type="GO" id="GO:0141164">
    <property type="term" value="P:mitochondrial protein quality control"/>
    <property type="evidence" value="ECO:0007669"/>
    <property type="project" value="EnsemblFungi"/>
</dbReference>
<dbReference type="OrthoDB" id="548867at2759"/>
<keyword evidence="6" id="KW-1185">Reference proteome</keyword>
<name>A0A0F4ZAV1_9PEZI</name>
<protein>
    <recommendedName>
        <fullName evidence="7">AAA+ ATPase domain-containing protein</fullName>
    </recommendedName>
</protein>
<keyword evidence="2" id="KW-0547">Nucleotide-binding</keyword>
<keyword evidence="3" id="KW-0067">ATP-binding</keyword>
<evidence type="ECO:0000313" key="5">
    <source>
        <dbReference type="EMBL" id="KKA27657.1"/>
    </source>
</evidence>
<feature type="region of interest" description="Disordered" evidence="4">
    <location>
        <begin position="517"/>
        <end position="536"/>
    </location>
</feature>
<dbReference type="EMBL" id="LAEV01001610">
    <property type="protein sequence ID" value="KKA27657.1"/>
    <property type="molecule type" value="Genomic_DNA"/>
</dbReference>
<dbReference type="GO" id="GO:0005743">
    <property type="term" value="C:mitochondrial inner membrane"/>
    <property type="evidence" value="ECO:0007669"/>
    <property type="project" value="EnsemblFungi"/>
</dbReference>
<evidence type="ECO:0000313" key="6">
    <source>
        <dbReference type="Proteomes" id="UP000033483"/>
    </source>
</evidence>
<dbReference type="SUPFAM" id="SSF52540">
    <property type="entry name" value="P-loop containing nucleoside triphosphate hydrolases"/>
    <property type="match status" value="1"/>
</dbReference>
<organism evidence="5 6">
    <name type="scientific">Thielaviopsis punctulata</name>
    <dbReference type="NCBI Taxonomy" id="72032"/>
    <lineage>
        <taxon>Eukaryota</taxon>
        <taxon>Fungi</taxon>
        <taxon>Dikarya</taxon>
        <taxon>Ascomycota</taxon>
        <taxon>Pezizomycotina</taxon>
        <taxon>Sordariomycetes</taxon>
        <taxon>Hypocreomycetidae</taxon>
        <taxon>Microascales</taxon>
        <taxon>Ceratocystidaceae</taxon>
        <taxon>Thielaviopsis</taxon>
    </lineage>
</organism>
<dbReference type="GO" id="GO:0005524">
    <property type="term" value="F:ATP binding"/>
    <property type="evidence" value="ECO:0007669"/>
    <property type="project" value="UniProtKB-KW"/>
</dbReference>
<reference evidence="5 6" key="1">
    <citation type="submission" date="2015-03" db="EMBL/GenBank/DDBJ databases">
        <authorList>
            <person name="Radwan O."/>
            <person name="Al-Naeli F.A."/>
            <person name="Rendon G.A."/>
            <person name="Fields C."/>
        </authorList>
    </citation>
    <scope>NUCLEOTIDE SEQUENCE [LARGE SCALE GENOMIC DNA]</scope>
    <source>
        <strain evidence="5">CR-DP1</strain>
    </source>
</reference>
<dbReference type="AlphaFoldDB" id="A0A0F4ZAV1"/>
<dbReference type="PANTHER" id="PTHR12169">
    <property type="entry name" value="ATPASE N2B"/>
    <property type="match status" value="1"/>
</dbReference>
<comment type="similarity">
    <text evidence="1">Belongs to the AFG1 ATPase family.</text>
</comment>
<accession>A0A0F4ZAV1</accession>
<evidence type="ECO:0000256" key="1">
    <source>
        <dbReference type="ARBA" id="ARBA00010322"/>
    </source>
</evidence>
<proteinExistence type="inferred from homology"/>
<dbReference type="InterPro" id="IPR027417">
    <property type="entry name" value="P-loop_NTPase"/>
</dbReference>
<comment type="caution">
    <text evidence="5">The sequence shown here is derived from an EMBL/GenBank/DDBJ whole genome shotgun (WGS) entry which is preliminary data.</text>
</comment>
<dbReference type="Pfam" id="PF03969">
    <property type="entry name" value="AFG1_ATPase"/>
    <property type="match status" value="1"/>
</dbReference>
<dbReference type="GO" id="GO:0034599">
    <property type="term" value="P:cellular response to oxidative stress"/>
    <property type="evidence" value="ECO:0007669"/>
    <property type="project" value="EnsemblFungi"/>
</dbReference>
<dbReference type="InterPro" id="IPR005654">
    <property type="entry name" value="ATPase_AFG1-like"/>
</dbReference>
<dbReference type="Gene3D" id="3.40.50.300">
    <property type="entry name" value="P-loop containing nucleotide triphosphate hydrolases"/>
    <property type="match status" value="1"/>
</dbReference>
<gene>
    <name evidence="5" type="ORF">TD95_001254</name>
</gene>